<evidence type="ECO:0000313" key="2">
    <source>
        <dbReference type="Proteomes" id="UP000887561"/>
    </source>
</evidence>
<evidence type="ECO:0000313" key="3">
    <source>
        <dbReference type="WBParaSite" id="scaffold5237_cov236.g9280"/>
    </source>
</evidence>
<dbReference type="Gene3D" id="1.20.5.340">
    <property type="match status" value="1"/>
</dbReference>
<keyword evidence="1" id="KW-0175">Coiled coil</keyword>
<dbReference type="AlphaFoldDB" id="A0A915MWD0"/>
<accession>A0A915MWD0</accession>
<evidence type="ECO:0000256" key="1">
    <source>
        <dbReference type="SAM" id="Coils"/>
    </source>
</evidence>
<sequence>MDRQLNDEINSAKSKIAQLETKITEAEAYTSEWMQQYAHQMFLEMTISKQQQMTQLQKQVASLEEKVTLFEKQLAAQSTNSGPSEKDAIIDKDWINKFIFFTEEGGYRSCVVALTPHYLITFRHGTHRAYVNGVTIVRVFSAKSRASYNAAVVHICEEEDYVILKSREEVVDRECPLQHCEVMRKFVVCGFANGLPELTFDKGIVHSTHPYVYENDGKRFGPFVYGTAKTSRGDSGAACFGTSGLMAINLGVTSMPLKYHTEAIAEAAIFSPNNYMLPAVRLFEVVAKLEPKKPPKKPHQAIKIEGYGTVEF</sequence>
<dbReference type="SUPFAM" id="SSF50494">
    <property type="entry name" value="Trypsin-like serine proteases"/>
    <property type="match status" value="1"/>
</dbReference>
<name>A0A915MWD0_MELJA</name>
<feature type="coiled-coil region" evidence="1">
    <location>
        <begin position="2"/>
        <end position="80"/>
    </location>
</feature>
<organism evidence="2 3">
    <name type="scientific">Meloidogyne javanica</name>
    <name type="common">Root-knot nematode worm</name>
    <dbReference type="NCBI Taxonomy" id="6303"/>
    <lineage>
        <taxon>Eukaryota</taxon>
        <taxon>Metazoa</taxon>
        <taxon>Ecdysozoa</taxon>
        <taxon>Nematoda</taxon>
        <taxon>Chromadorea</taxon>
        <taxon>Rhabditida</taxon>
        <taxon>Tylenchina</taxon>
        <taxon>Tylenchomorpha</taxon>
        <taxon>Tylenchoidea</taxon>
        <taxon>Meloidogynidae</taxon>
        <taxon>Meloidogyninae</taxon>
        <taxon>Meloidogyne</taxon>
        <taxon>Meloidogyne incognita group</taxon>
    </lineage>
</organism>
<dbReference type="Proteomes" id="UP000887561">
    <property type="component" value="Unplaced"/>
</dbReference>
<keyword evidence="2" id="KW-1185">Reference proteome</keyword>
<dbReference type="InterPro" id="IPR009003">
    <property type="entry name" value="Peptidase_S1_PA"/>
</dbReference>
<dbReference type="WBParaSite" id="scaffold5237_cov236.g9280">
    <property type="protein sequence ID" value="scaffold5237_cov236.g9280"/>
    <property type="gene ID" value="scaffold5237_cov236.g9280"/>
</dbReference>
<protein>
    <submittedName>
        <fullName evidence="3">Serine protease</fullName>
    </submittedName>
</protein>
<reference evidence="3" key="1">
    <citation type="submission" date="2022-11" db="UniProtKB">
        <authorList>
            <consortium name="WormBaseParasite"/>
        </authorList>
    </citation>
    <scope>IDENTIFICATION</scope>
</reference>
<proteinExistence type="predicted"/>